<sequence>MPVFGLNVLNLMTAFGGLVVDFDPDFECVYVIDTVVSSGLALSRSSDFWMNQSLCLISVMSKFSDRFYLEKKAPYVRVVM</sequence>
<gene>
    <name evidence="2" type="ORF">OGAPHI_000852</name>
</gene>
<feature type="signal peptide" evidence="1">
    <location>
        <begin position="1"/>
        <end position="16"/>
    </location>
</feature>
<keyword evidence="1" id="KW-0732">Signal</keyword>
<dbReference type="RefSeq" id="XP_046064509.1">
    <property type="nucleotide sequence ID" value="XM_046208992.1"/>
</dbReference>
<protein>
    <submittedName>
        <fullName evidence="2">Uncharacterized protein</fullName>
    </submittedName>
</protein>
<evidence type="ECO:0000313" key="3">
    <source>
        <dbReference type="Proteomes" id="UP000769157"/>
    </source>
</evidence>
<dbReference type="EMBL" id="JAEUBE010000084">
    <property type="protein sequence ID" value="KAH3671141.1"/>
    <property type="molecule type" value="Genomic_DNA"/>
</dbReference>
<evidence type="ECO:0000256" key="1">
    <source>
        <dbReference type="SAM" id="SignalP"/>
    </source>
</evidence>
<keyword evidence="3" id="KW-1185">Reference proteome</keyword>
<feature type="chain" id="PRO_5040432581" evidence="1">
    <location>
        <begin position="17"/>
        <end position="80"/>
    </location>
</feature>
<dbReference type="GeneID" id="70232820"/>
<accession>A0A9P8PFT6</accession>
<dbReference type="AlphaFoldDB" id="A0A9P8PFT6"/>
<reference evidence="2" key="2">
    <citation type="submission" date="2021-01" db="EMBL/GenBank/DDBJ databases">
        <authorList>
            <person name="Schikora-Tamarit M.A."/>
        </authorList>
    </citation>
    <scope>NUCLEOTIDE SEQUENCE</scope>
    <source>
        <strain evidence="2">CBS6075</strain>
    </source>
</reference>
<evidence type="ECO:0000313" key="2">
    <source>
        <dbReference type="EMBL" id="KAH3671141.1"/>
    </source>
</evidence>
<dbReference type="Proteomes" id="UP000769157">
    <property type="component" value="Unassembled WGS sequence"/>
</dbReference>
<proteinExistence type="predicted"/>
<comment type="caution">
    <text evidence="2">The sequence shown here is derived from an EMBL/GenBank/DDBJ whole genome shotgun (WGS) entry which is preliminary data.</text>
</comment>
<reference evidence="2" key="1">
    <citation type="journal article" date="2021" name="Open Biol.">
        <title>Shared evolutionary footprints suggest mitochondrial oxidative damage underlies multiple complex I losses in fungi.</title>
        <authorList>
            <person name="Schikora-Tamarit M.A."/>
            <person name="Marcet-Houben M."/>
            <person name="Nosek J."/>
            <person name="Gabaldon T."/>
        </authorList>
    </citation>
    <scope>NUCLEOTIDE SEQUENCE</scope>
    <source>
        <strain evidence="2">CBS6075</strain>
    </source>
</reference>
<organism evidence="2 3">
    <name type="scientific">Ogataea philodendri</name>
    <dbReference type="NCBI Taxonomy" id="1378263"/>
    <lineage>
        <taxon>Eukaryota</taxon>
        <taxon>Fungi</taxon>
        <taxon>Dikarya</taxon>
        <taxon>Ascomycota</taxon>
        <taxon>Saccharomycotina</taxon>
        <taxon>Pichiomycetes</taxon>
        <taxon>Pichiales</taxon>
        <taxon>Pichiaceae</taxon>
        <taxon>Ogataea</taxon>
    </lineage>
</organism>
<name>A0A9P8PFT6_9ASCO</name>